<evidence type="ECO:0000256" key="9">
    <source>
        <dbReference type="ARBA" id="ARBA00023146"/>
    </source>
</evidence>
<keyword evidence="6 12" id="KW-0547">Nucleotide-binding</keyword>
<dbReference type="GO" id="GO:0005737">
    <property type="term" value="C:cytoplasm"/>
    <property type="evidence" value="ECO:0007669"/>
    <property type="project" value="UniProtKB-SubCell"/>
</dbReference>
<gene>
    <name evidence="12" type="primary">serS</name>
    <name evidence="17" type="ORF">COV74_06540</name>
</gene>
<feature type="domain" description="Aminoacyl-transfer RNA synthetases class-II family profile" evidence="16">
    <location>
        <begin position="138"/>
        <end position="409"/>
    </location>
</feature>
<feature type="binding site" evidence="12 14">
    <location>
        <begin position="261"/>
        <end position="263"/>
    </location>
    <ligand>
        <name>ATP</name>
        <dbReference type="ChEBI" id="CHEBI:30616"/>
    </ligand>
</feature>
<keyword evidence="9 12" id="KW-0030">Aminoacyl-tRNA synthetase</keyword>
<feature type="binding site" evidence="12">
    <location>
        <position position="277"/>
    </location>
    <ligand>
        <name>ATP</name>
        <dbReference type="ChEBI" id="CHEBI:30616"/>
    </ligand>
</feature>
<comment type="catalytic activity">
    <reaction evidence="10 12">
        <text>tRNA(Sec) + L-serine + ATP = L-seryl-tRNA(Sec) + AMP + diphosphate + H(+)</text>
        <dbReference type="Rhea" id="RHEA:42580"/>
        <dbReference type="Rhea" id="RHEA-COMP:9742"/>
        <dbReference type="Rhea" id="RHEA-COMP:10128"/>
        <dbReference type="ChEBI" id="CHEBI:15378"/>
        <dbReference type="ChEBI" id="CHEBI:30616"/>
        <dbReference type="ChEBI" id="CHEBI:33019"/>
        <dbReference type="ChEBI" id="CHEBI:33384"/>
        <dbReference type="ChEBI" id="CHEBI:78442"/>
        <dbReference type="ChEBI" id="CHEBI:78533"/>
        <dbReference type="ChEBI" id="CHEBI:456215"/>
        <dbReference type="EC" id="6.1.1.11"/>
    </reaction>
</comment>
<evidence type="ECO:0000256" key="2">
    <source>
        <dbReference type="ARBA" id="ARBA00005045"/>
    </source>
</evidence>
<comment type="pathway">
    <text evidence="2 12">Aminoacyl-tRNA biosynthesis; selenocysteinyl-tRNA(Sec) biosynthesis; L-seryl-tRNA(Sec) from L-serine and tRNA(Sec): step 1/1.</text>
</comment>
<name>A0A2H0LNM7_9BACT</name>
<protein>
    <recommendedName>
        <fullName evidence="12">Serine--tRNA ligase</fullName>
        <ecNumber evidence="12">6.1.1.11</ecNumber>
    </recommendedName>
    <alternativeName>
        <fullName evidence="12">Seryl-tRNA synthetase</fullName>
        <shortName evidence="12">SerRS</shortName>
    </alternativeName>
    <alternativeName>
        <fullName evidence="12">Seryl-tRNA(Ser/Sec) synthetase</fullName>
    </alternativeName>
</protein>
<keyword evidence="8 12" id="KW-0648">Protein biosynthesis</keyword>
<dbReference type="InterPro" id="IPR006195">
    <property type="entry name" value="aa-tRNA-synth_II"/>
</dbReference>
<dbReference type="SUPFAM" id="SSF46589">
    <property type="entry name" value="tRNA-binding arm"/>
    <property type="match status" value="1"/>
</dbReference>
<comment type="caution">
    <text evidence="17">The sequence shown here is derived from an EMBL/GenBank/DDBJ whole genome shotgun (WGS) entry which is preliminary data.</text>
</comment>
<dbReference type="NCBIfam" id="TIGR00414">
    <property type="entry name" value="serS"/>
    <property type="match status" value="1"/>
</dbReference>
<evidence type="ECO:0000313" key="18">
    <source>
        <dbReference type="Proteomes" id="UP000230859"/>
    </source>
</evidence>
<evidence type="ECO:0000256" key="5">
    <source>
        <dbReference type="ARBA" id="ARBA00022598"/>
    </source>
</evidence>
<dbReference type="InterPro" id="IPR002314">
    <property type="entry name" value="aa-tRNA-synt_IIb"/>
</dbReference>
<evidence type="ECO:0000256" key="6">
    <source>
        <dbReference type="ARBA" id="ARBA00022741"/>
    </source>
</evidence>
<comment type="domain">
    <text evidence="12">Consists of two distinct domains, a catalytic core and a N-terminal extension that is involved in tRNA binding.</text>
</comment>
<keyword evidence="15" id="KW-0175">Coiled coil</keyword>
<dbReference type="EC" id="6.1.1.11" evidence="12"/>
<feature type="binding site" evidence="12">
    <location>
        <begin position="230"/>
        <end position="232"/>
    </location>
    <ligand>
        <name>L-serine</name>
        <dbReference type="ChEBI" id="CHEBI:33384"/>
    </ligand>
</feature>
<dbReference type="AlphaFoldDB" id="A0A2H0LNM7"/>
<evidence type="ECO:0000256" key="7">
    <source>
        <dbReference type="ARBA" id="ARBA00022840"/>
    </source>
</evidence>
<dbReference type="EMBL" id="PCVY01000055">
    <property type="protein sequence ID" value="PIQ85987.1"/>
    <property type="molecule type" value="Genomic_DNA"/>
</dbReference>
<dbReference type="InterPro" id="IPR002317">
    <property type="entry name" value="Ser-tRNA-ligase_type_1"/>
</dbReference>
<dbReference type="PANTHER" id="PTHR43697:SF1">
    <property type="entry name" value="SERINE--TRNA LIGASE"/>
    <property type="match status" value="1"/>
</dbReference>
<evidence type="ECO:0000256" key="12">
    <source>
        <dbReference type="HAMAP-Rule" id="MF_00176"/>
    </source>
</evidence>
<dbReference type="PRINTS" id="PR00981">
    <property type="entry name" value="TRNASYNTHSER"/>
</dbReference>
<dbReference type="PROSITE" id="PS50862">
    <property type="entry name" value="AA_TRNA_LIGASE_II"/>
    <property type="match status" value="1"/>
</dbReference>
<dbReference type="InterPro" id="IPR010978">
    <property type="entry name" value="tRNA-bd_arm"/>
</dbReference>
<sequence length="417" mass="47214">MLDLKFIRENSDFVKEGLKSKRHPIDDVDRLLALDRNRRQLITETEQLKAQKNKISEEVGRLRKSGGDQKGLINEGKALSQEIDNIDSKVGEIDQKIGKIVNSIPNLPDKSTPVGGAPDNKIVREWGEKPKFDFSPKDHLKLAEKLGWISMDLGAKITGSAFPVYMGRGARLERALINFMLDLHTKKHGYQEVWPPALVNRESMFGTGQLPKLEDDMYKLKDDDFFMIPTAEVPITNLHRQDTFEDGQLPVCYTGYSPCFRREAGSYGKDTKGLSRVHQFDKIEMVKFVKPETSLDELEKLVKDAEEVLQLLEIPYRVVLLASGDLSFAAAKCYDIEAWAPGTNRWFEVSSCSVFTDFQARRMNIRYKEKSGGKPKFVHTLNGSGVALARTVLCLLENHQQKDGSIRFPKTLEAHLT</sequence>
<dbReference type="Pfam" id="PF02403">
    <property type="entry name" value="Seryl_tRNA_N"/>
    <property type="match status" value="1"/>
</dbReference>
<feature type="binding site" evidence="12">
    <location>
        <position position="384"/>
    </location>
    <ligand>
        <name>L-serine</name>
        <dbReference type="ChEBI" id="CHEBI:33384"/>
    </ligand>
</feature>
<dbReference type="Pfam" id="PF00587">
    <property type="entry name" value="tRNA-synt_2b"/>
    <property type="match status" value="1"/>
</dbReference>
<feature type="binding site" evidence="13">
    <location>
        <position position="382"/>
    </location>
    <ligand>
        <name>L-serine</name>
        <dbReference type="ChEBI" id="CHEBI:33384"/>
    </ligand>
</feature>
<dbReference type="Gene3D" id="3.30.930.10">
    <property type="entry name" value="Bira Bifunctional Protein, Domain 2"/>
    <property type="match status" value="1"/>
</dbReference>
<dbReference type="Proteomes" id="UP000230859">
    <property type="component" value="Unassembled WGS sequence"/>
</dbReference>
<dbReference type="PIRSF" id="PIRSF001529">
    <property type="entry name" value="Ser-tRNA-synth_IIa"/>
    <property type="match status" value="1"/>
</dbReference>
<comment type="function">
    <text evidence="12">Catalyzes the attachment of serine to tRNA(Ser). Is also able to aminoacylate tRNA(Sec) with serine, to form the misacylated tRNA L-seryl-tRNA(Sec), which will be further converted into selenocysteinyl-tRNA(Sec).</text>
</comment>
<dbReference type="GO" id="GO:0016260">
    <property type="term" value="P:selenocysteine biosynthetic process"/>
    <property type="evidence" value="ECO:0007669"/>
    <property type="project" value="UniProtKB-UniRule"/>
</dbReference>
<evidence type="ECO:0000256" key="11">
    <source>
        <dbReference type="ARBA" id="ARBA00048823"/>
    </source>
</evidence>
<dbReference type="HAMAP" id="MF_00176">
    <property type="entry name" value="Ser_tRNA_synth_type1"/>
    <property type="match status" value="1"/>
</dbReference>
<evidence type="ECO:0000256" key="10">
    <source>
        <dbReference type="ARBA" id="ARBA00047929"/>
    </source>
</evidence>
<proteinExistence type="inferred from homology"/>
<dbReference type="InterPro" id="IPR042103">
    <property type="entry name" value="SerRS_1_N_sf"/>
</dbReference>
<dbReference type="GO" id="GO:0006434">
    <property type="term" value="P:seryl-tRNA aminoacylation"/>
    <property type="evidence" value="ECO:0007669"/>
    <property type="project" value="UniProtKB-UniRule"/>
</dbReference>
<evidence type="ECO:0000256" key="13">
    <source>
        <dbReference type="PIRSR" id="PIRSR001529-1"/>
    </source>
</evidence>
<evidence type="ECO:0000313" key="17">
    <source>
        <dbReference type="EMBL" id="PIQ85987.1"/>
    </source>
</evidence>
<dbReference type="SUPFAM" id="SSF55681">
    <property type="entry name" value="Class II aaRS and biotin synthetases"/>
    <property type="match status" value="1"/>
</dbReference>
<comment type="catalytic activity">
    <reaction evidence="11 12">
        <text>tRNA(Ser) + L-serine + ATP = L-seryl-tRNA(Ser) + AMP + diphosphate + H(+)</text>
        <dbReference type="Rhea" id="RHEA:12292"/>
        <dbReference type="Rhea" id="RHEA-COMP:9669"/>
        <dbReference type="Rhea" id="RHEA-COMP:9703"/>
        <dbReference type="ChEBI" id="CHEBI:15378"/>
        <dbReference type="ChEBI" id="CHEBI:30616"/>
        <dbReference type="ChEBI" id="CHEBI:33019"/>
        <dbReference type="ChEBI" id="CHEBI:33384"/>
        <dbReference type="ChEBI" id="CHEBI:78442"/>
        <dbReference type="ChEBI" id="CHEBI:78533"/>
        <dbReference type="ChEBI" id="CHEBI:456215"/>
        <dbReference type="EC" id="6.1.1.11"/>
    </reaction>
</comment>
<feature type="binding site" evidence="13">
    <location>
        <position position="261"/>
    </location>
    <ligand>
        <name>L-serine</name>
        <dbReference type="ChEBI" id="CHEBI:33384"/>
    </ligand>
</feature>
<dbReference type="UniPathway" id="UPA00906">
    <property type="reaction ID" value="UER00895"/>
</dbReference>
<evidence type="ECO:0000256" key="3">
    <source>
        <dbReference type="ARBA" id="ARBA00010728"/>
    </source>
</evidence>
<dbReference type="InterPro" id="IPR033729">
    <property type="entry name" value="SerRS_core"/>
</dbReference>
<evidence type="ECO:0000256" key="8">
    <source>
        <dbReference type="ARBA" id="ARBA00022917"/>
    </source>
</evidence>
<dbReference type="InterPro" id="IPR045864">
    <property type="entry name" value="aa-tRNA-synth_II/BPL/LPL"/>
</dbReference>
<comment type="similarity">
    <text evidence="3 12">Belongs to the class-II aminoacyl-tRNA synthetase family. Type-1 seryl-tRNA synthetase subfamily.</text>
</comment>
<evidence type="ECO:0000256" key="4">
    <source>
        <dbReference type="ARBA" id="ARBA00022490"/>
    </source>
</evidence>
<feature type="coiled-coil region" evidence="15">
    <location>
        <begin position="31"/>
        <end position="65"/>
    </location>
</feature>
<keyword evidence="7 12" id="KW-0067">ATP-binding</keyword>
<feature type="binding site" evidence="14">
    <location>
        <begin position="277"/>
        <end position="280"/>
    </location>
    <ligand>
        <name>ATP</name>
        <dbReference type="ChEBI" id="CHEBI:30616"/>
    </ligand>
</feature>
<feature type="binding site" evidence="12 14">
    <location>
        <begin position="348"/>
        <end position="351"/>
    </location>
    <ligand>
        <name>ATP</name>
        <dbReference type="ChEBI" id="CHEBI:30616"/>
    </ligand>
</feature>
<dbReference type="CDD" id="cd00770">
    <property type="entry name" value="SerRS_core"/>
    <property type="match status" value="1"/>
</dbReference>
<comment type="subunit">
    <text evidence="12">Homodimer. The tRNA molecule binds across the dimer.</text>
</comment>
<dbReference type="GO" id="GO:0004828">
    <property type="term" value="F:serine-tRNA ligase activity"/>
    <property type="evidence" value="ECO:0007669"/>
    <property type="project" value="UniProtKB-UniRule"/>
</dbReference>
<keyword evidence="4 12" id="KW-0963">Cytoplasm</keyword>
<evidence type="ECO:0000256" key="15">
    <source>
        <dbReference type="SAM" id="Coils"/>
    </source>
</evidence>
<dbReference type="PANTHER" id="PTHR43697">
    <property type="entry name" value="SERYL-TRNA SYNTHETASE"/>
    <property type="match status" value="1"/>
</dbReference>
<keyword evidence="5 12" id="KW-0436">Ligase</keyword>
<dbReference type="InterPro" id="IPR015866">
    <property type="entry name" value="Ser-tRNA-synth_1_N"/>
</dbReference>
<evidence type="ECO:0000256" key="14">
    <source>
        <dbReference type="PIRSR" id="PIRSR001529-2"/>
    </source>
</evidence>
<comment type="subcellular location">
    <subcellularLocation>
        <location evidence="1 12">Cytoplasm</location>
    </subcellularLocation>
</comment>
<reference evidence="17 18" key="1">
    <citation type="submission" date="2017-09" db="EMBL/GenBank/DDBJ databases">
        <title>Depth-based differentiation of microbial function through sediment-hosted aquifers and enrichment of novel symbionts in the deep terrestrial subsurface.</title>
        <authorList>
            <person name="Probst A.J."/>
            <person name="Ladd B."/>
            <person name="Jarett J.K."/>
            <person name="Geller-Mcgrath D.E."/>
            <person name="Sieber C.M."/>
            <person name="Emerson J.B."/>
            <person name="Anantharaman K."/>
            <person name="Thomas B.C."/>
            <person name="Malmstrom R."/>
            <person name="Stieglmeier M."/>
            <person name="Klingl A."/>
            <person name="Woyke T."/>
            <person name="Ryan C.M."/>
            <person name="Banfield J.F."/>
        </authorList>
    </citation>
    <scope>NUCLEOTIDE SEQUENCE [LARGE SCALE GENOMIC DNA]</scope>
    <source>
        <strain evidence="17">CG11_big_fil_rev_8_21_14_0_20_45_26</strain>
    </source>
</reference>
<accession>A0A2H0LNM7</accession>
<feature type="binding site" evidence="13">
    <location>
        <position position="230"/>
    </location>
    <ligand>
        <name>L-serine</name>
        <dbReference type="ChEBI" id="CHEBI:33384"/>
    </ligand>
</feature>
<feature type="binding site" evidence="12 13">
    <location>
        <position position="284"/>
    </location>
    <ligand>
        <name>L-serine</name>
        <dbReference type="ChEBI" id="CHEBI:33384"/>
    </ligand>
</feature>
<organism evidence="17 18">
    <name type="scientific">Candidatus Abzuiibacterium crystallinum</name>
    <dbReference type="NCBI Taxonomy" id="1974748"/>
    <lineage>
        <taxon>Bacteria</taxon>
        <taxon>Pseudomonadati</taxon>
        <taxon>Candidatus Omnitrophota</taxon>
        <taxon>Candidatus Abzuiibacterium</taxon>
    </lineage>
</organism>
<dbReference type="GO" id="GO:0005524">
    <property type="term" value="F:ATP binding"/>
    <property type="evidence" value="ECO:0007669"/>
    <property type="project" value="UniProtKB-UniRule"/>
</dbReference>
<evidence type="ECO:0000256" key="1">
    <source>
        <dbReference type="ARBA" id="ARBA00004496"/>
    </source>
</evidence>
<dbReference type="Gene3D" id="1.10.287.40">
    <property type="entry name" value="Serine-tRNA synthetase, tRNA binding domain"/>
    <property type="match status" value="1"/>
</dbReference>
<evidence type="ECO:0000259" key="16">
    <source>
        <dbReference type="PROSITE" id="PS50862"/>
    </source>
</evidence>